<dbReference type="AlphaFoldDB" id="A0A2P2PLP7"/>
<dbReference type="EMBL" id="GGEC01075087">
    <property type="protein sequence ID" value="MBX55571.1"/>
    <property type="molecule type" value="Transcribed_RNA"/>
</dbReference>
<protein>
    <submittedName>
        <fullName evidence="1">Uncharacterized protein</fullName>
    </submittedName>
</protein>
<evidence type="ECO:0000313" key="1">
    <source>
        <dbReference type="EMBL" id="MBX55571.1"/>
    </source>
</evidence>
<sequence length="45" mass="5070">MLPAMVSELKKHLTSYKEPSINSFLSNSTHKLFPCANAIIFFLIS</sequence>
<reference evidence="1" key="1">
    <citation type="submission" date="2018-02" db="EMBL/GenBank/DDBJ databases">
        <title>Rhizophora mucronata_Transcriptome.</title>
        <authorList>
            <person name="Meera S.P."/>
            <person name="Sreeshan A."/>
            <person name="Augustine A."/>
        </authorList>
    </citation>
    <scope>NUCLEOTIDE SEQUENCE</scope>
    <source>
        <tissue evidence="1">Leaf</tissue>
    </source>
</reference>
<accession>A0A2P2PLP7</accession>
<proteinExistence type="predicted"/>
<organism evidence="1">
    <name type="scientific">Rhizophora mucronata</name>
    <name type="common">Asiatic mangrove</name>
    <dbReference type="NCBI Taxonomy" id="61149"/>
    <lineage>
        <taxon>Eukaryota</taxon>
        <taxon>Viridiplantae</taxon>
        <taxon>Streptophyta</taxon>
        <taxon>Embryophyta</taxon>
        <taxon>Tracheophyta</taxon>
        <taxon>Spermatophyta</taxon>
        <taxon>Magnoliopsida</taxon>
        <taxon>eudicotyledons</taxon>
        <taxon>Gunneridae</taxon>
        <taxon>Pentapetalae</taxon>
        <taxon>rosids</taxon>
        <taxon>fabids</taxon>
        <taxon>Malpighiales</taxon>
        <taxon>Rhizophoraceae</taxon>
        <taxon>Rhizophora</taxon>
    </lineage>
</organism>
<name>A0A2P2PLP7_RHIMU</name>